<gene>
    <name evidence="6" type="ORF">SAMN02982985_03035</name>
</gene>
<sequence length="298" mass="32608">MQTLDLNLLIALDALLTEGSVTGAAERMNQSVPTMSRTLARIRLVVGDPILVRAGRVMVPTARAEQLRDGTRSLVAQAQALLQHGGEFDFQTLERSFTIRADDGFVSSFGPVLLRALTKVAPRVQIRFRSQGLQDVEALRAGLIDLDIGVINDIGPEIVRQTLFKDRFVAAFRLGHVLEQAPELTPQLFADCGHVTVSRRGRTSGPLDEALAERGLSRRVAAVAPTFAEALAIARETDLVATVAERLTQTARHGMRTRELPLETPLVTISQAWHPRCNADPGHRAVRALLKQSCEQAY</sequence>
<evidence type="ECO:0000256" key="1">
    <source>
        <dbReference type="ARBA" id="ARBA00009437"/>
    </source>
</evidence>
<dbReference type="AlphaFoldDB" id="A0A1I4NPX6"/>
<dbReference type="OrthoDB" id="8717159at2"/>
<dbReference type="InterPro" id="IPR036388">
    <property type="entry name" value="WH-like_DNA-bd_sf"/>
</dbReference>
<dbReference type="InterPro" id="IPR050389">
    <property type="entry name" value="LysR-type_TF"/>
</dbReference>
<dbReference type="Pfam" id="PF03466">
    <property type="entry name" value="LysR_substrate"/>
    <property type="match status" value="1"/>
</dbReference>
<evidence type="ECO:0000256" key="2">
    <source>
        <dbReference type="ARBA" id="ARBA00023015"/>
    </source>
</evidence>
<dbReference type="EMBL" id="FOTW01000014">
    <property type="protein sequence ID" value="SFM17367.1"/>
    <property type="molecule type" value="Genomic_DNA"/>
</dbReference>
<dbReference type="SUPFAM" id="SSF53850">
    <property type="entry name" value="Periplasmic binding protein-like II"/>
    <property type="match status" value="1"/>
</dbReference>
<dbReference type="PANTHER" id="PTHR30118:SF15">
    <property type="entry name" value="TRANSCRIPTIONAL REGULATORY PROTEIN"/>
    <property type="match status" value="1"/>
</dbReference>
<keyword evidence="2" id="KW-0805">Transcription regulation</keyword>
<reference evidence="6 7" key="1">
    <citation type="submission" date="2016-10" db="EMBL/GenBank/DDBJ databases">
        <authorList>
            <person name="de Groot N.N."/>
        </authorList>
    </citation>
    <scope>NUCLEOTIDE SEQUENCE [LARGE SCALE GENOMIC DNA]</scope>
    <source>
        <strain evidence="6 7">ATCC 43154</strain>
    </source>
</reference>
<dbReference type="GO" id="GO:0003700">
    <property type="term" value="F:DNA-binding transcription factor activity"/>
    <property type="evidence" value="ECO:0007669"/>
    <property type="project" value="InterPro"/>
</dbReference>
<proteinExistence type="inferred from homology"/>
<dbReference type="RefSeq" id="WP_093388539.1">
    <property type="nucleotide sequence ID" value="NZ_FOTW01000014.1"/>
</dbReference>
<evidence type="ECO:0000313" key="6">
    <source>
        <dbReference type="EMBL" id="SFM17367.1"/>
    </source>
</evidence>
<name>A0A1I4NPX6_9BURK</name>
<dbReference type="GO" id="GO:0003677">
    <property type="term" value="F:DNA binding"/>
    <property type="evidence" value="ECO:0007669"/>
    <property type="project" value="UniProtKB-KW"/>
</dbReference>
<dbReference type="InterPro" id="IPR005119">
    <property type="entry name" value="LysR_subst-bd"/>
</dbReference>
<keyword evidence="3" id="KW-0238">DNA-binding</keyword>
<accession>A0A1I4NPX6</accession>
<dbReference type="Gene3D" id="1.10.10.10">
    <property type="entry name" value="Winged helix-like DNA-binding domain superfamily/Winged helix DNA-binding domain"/>
    <property type="match status" value="1"/>
</dbReference>
<organism evidence="6 7">
    <name type="scientific">Rugamonas rubra</name>
    <dbReference type="NCBI Taxonomy" id="758825"/>
    <lineage>
        <taxon>Bacteria</taxon>
        <taxon>Pseudomonadati</taxon>
        <taxon>Pseudomonadota</taxon>
        <taxon>Betaproteobacteria</taxon>
        <taxon>Burkholderiales</taxon>
        <taxon>Oxalobacteraceae</taxon>
        <taxon>Telluria group</taxon>
        <taxon>Rugamonas</taxon>
    </lineage>
</organism>
<dbReference type="PROSITE" id="PS50931">
    <property type="entry name" value="HTH_LYSR"/>
    <property type="match status" value="1"/>
</dbReference>
<dbReference type="Pfam" id="PF00126">
    <property type="entry name" value="HTH_1"/>
    <property type="match status" value="1"/>
</dbReference>
<evidence type="ECO:0000259" key="5">
    <source>
        <dbReference type="PROSITE" id="PS50931"/>
    </source>
</evidence>
<dbReference type="CDD" id="cd08460">
    <property type="entry name" value="PBP2_DntR_like_1"/>
    <property type="match status" value="1"/>
</dbReference>
<dbReference type="Proteomes" id="UP000199470">
    <property type="component" value="Unassembled WGS sequence"/>
</dbReference>
<evidence type="ECO:0000256" key="4">
    <source>
        <dbReference type="ARBA" id="ARBA00023163"/>
    </source>
</evidence>
<dbReference type="InterPro" id="IPR000847">
    <property type="entry name" value="LysR_HTH_N"/>
</dbReference>
<dbReference type="InterPro" id="IPR036390">
    <property type="entry name" value="WH_DNA-bd_sf"/>
</dbReference>
<feature type="domain" description="HTH lysR-type" evidence="5">
    <location>
        <begin position="4"/>
        <end position="61"/>
    </location>
</feature>
<dbReference type="PANTHER" id="PTHR30118">
    <property type="entry name" value="HTH-TYPE TRANSCRIPTIONAL REGULATOR LEUO-RELATED"/>
    <property type="match status" value="1"/>
</dbReference>
<evidence type="ECO:0000256" key="3">
    <source>
        <dbReference type="ARBA" id="ARBA00023125"/>
    </source>
</evidence>
<comment type="similarity">
    <text evidence="1">Belongs to the LysR transcriptional regulatory family.</text>
</comment>
<evidence type="ECO:0000313" key="7">
    <source>
        <dbReference type="Proteomes" id="UP000199470"/>
    </source>
</evidence>
<protein>
    <submittedName>
        <fullName evidence="6">Transcriptional regulator, LysR family</fullName>
    </submittedName>
</protein>
<keyword evidence="4" id="KW-0804">Transcription</keyword>
<dbReference type="SUPFAM" id="SSF46785">
    <property type="entry name" value="Winged helix' DNA-binding domain"/>
    <property type="match status" value="1"/>
</dbReference>
<keyword evidence="7" id="KW-1185">Reference proteome</keyword>
<dbReference type="Gene3D" id="3.40.190.10">
    <property type="entry name" value="Periplasmic binding protein-like II"/>
    <property type="match status" value="2"/>
</dbReference>
<dbReference type="STRING" id="758825.SAMN02982985_03035"/>